<name>A0A9P0DH84_PHACE</name>
<dbReference type="EMBL" id="OU896720">
    <property type="protein sequence ID" value="CAH1153729.1"/>
    <property type="molecule type" value="Genomic_DNA"/>
</dbReference>
<accession>A0A9P0DH84</accession>
<dbReference type="OrthoDB" id="10256829at2759"/>
<feature type="transmembrane region" description="Helical" evidence="1">
    <location>
        <begin position="739"/>
        <end position="758"/>
    </location>
</feature>
<feature type="signal peptide" evidence="2">
    <location>
        <begin position="1"/>
        <end position="27"/>
    </location>
</feature>
<evidence type="ECO:0000313" key="3">
    <source>
        <dbReference type="EMBL" id="CAH1153729.1"/>
    </source>
</evidence>
<reference evidence="3" key="1">
    <citation type="submission" date="2022-01" db="EMBL/GenBank/DDBJ databases">
        <authorList>
            <person name="King R."/>
        </authorList>
    </citation>
    <scope>NUCLEOTIDE SEQUENCE</scope>
</reference>
<keyword evidence="1" id="KW-1133">Transmembrane helix</keyword>
<dbReference type="PROSITE" id="PS51257">
    <property type="entry name" value="PROKAR_LIPOPROTEIN"/>
    <property type="match status" value="1"/>
</dbReference>
<protein>
    <submittedName>
        <fullName evidence="3">Uncharacterized protein</fullName>
    </submittedName>
</protein>
<feature type="chain" id="PRO_5040345724" evidence="2">
    <location>
        <begin position="28"/>
        <end position="760"/>
    </location>
</feature>
<proteinExistence type="predicted"/>
<evidence type="ECO:0000313" key="4">
    <source>
        <dbReference type="Proteomes" id="UP001153737"/>
    </source>
</evidence>
<keyword evidence="4" id="KW-1185">Reference proteome</keyword>
<keyword evidence="1" id="KW-0472">Membrane</keyword>
<gene>
    <name evidence="3" type="ORF">PHAECO_LOCUS4053</name>
</gene>
<organism evidence="3 4">
    <name type="scientific">Phaedon cochleariae</name>
    <name type="common">Mustard beetle</name>
    <dbReference type="NCBI Taxonomy" id="80249"/>
    <lineage>
        <taxon>Eukaryota</taxon>
        <taxon>Metazoa</taxon>
        <taxon>Ecdysozoa</taxon>
        <taxon>Arthropoda</taxon>
        <taxon>Hexapoda</taxon>
        <taxon>Insecta</taxon>
        <taxon>Pterygota</taxon>
        <taxon>Neoptera</taxon>
        <taxon>Endopterygota</taxon>
        <taxon>Coleoptera</taxon>
        <taxon>Polyphaga</taxon>
        <taxon>Cucujiformia</taxon>
        <taxon>Chrysomeloidea</taxon>
        <taxon>Chrysomelidae</taxon>
        <taxon>Chrysomelinae</taxon>
        <taxon>Chrysomelini</taxon>
        <taxon>Phaedon</taxon>
    </lineage>
</organism>
<dbReference type="Proteomes" id="UP001153737">
    <property type="component" value="Chromosome 14"/>
</dbReference>
<evidence type="ECO:0000256" key="1">
    <source>
        <dbReference type="SAM" id="Phobius"/>
    </source>
</evidence>
<evidence type="ECO:0000256" key="2">
    <source>
        <dbReference type="SAM" id="SignalP"/>
    </source>
</evidence>
<dbReference type="AlphaFoldDB" id="A0A9P0DH84"/>
<keyword evidence="1" id="KW-0812">Transmembrane</keyword>
<keyword evidence="2" id="KW-0732">Signal</keyword>
<reference evidence="3" key="2">
    <citation type="submission" date="2022-10" db="EMBL/GenBank/DDBJ databases">
        <authorList>
            <consortium name="ENA_rothamsted_submissions"/>
            <consortium name="culmorum"/>
            <person name="King R."/>
        </authorList>
    </citation>
    <scope>NUCLEOTIDE SEQUENCE</scope>
</reference>
<sequence length="760" mass="84205">MDKCKCSSVPLILVLILGCATIRNVKSQTSSAIPEIIQSCYRSNFTIISRPPLTMQLLIEIIKKIEVDDRNSVNMRLLVTSMLHGVLFNGIRRTQKVSDDENIIPYRATAEEFYNYKVITDYLIPGQIELFPRDSLSVSQLCLLHSIISSTVDPSERGDESSTCDDRSSMPLEIGELGSITPSSCPLQKGTVKTKWGSISVTHLITAIAAGLQRNPVPFSRVVQGIQKEKEEERTSDPRAAILPIASDAMADAIWVATLAGDMAKAILNQASGTPVIGTAGFWNDTLLPRAFYLKSNAWDLTEAGILAGIDGAILGSHVREWLNILDSIRLSQILDMYYSERGIPFNFGYRANNRSISFNSLLDGVNLTEQIIGSGKLLQAIGRFGVSMADEALEKFAGMASSHLKSVAGEIANKYDRIEYLNGHQMMAPIELIVILDGTFEDYRALQMIHSLSEAIHVSYHGSKLGIINGESGNWMVNVTGEVFQIFKDLNDPKDGWPEKLSLGRSLQTVISYYQNQTYTNCSETKPKPYAQAVLVFSEQGRLSDLDLETSRQSIGTIKAASPAARILYVTPREENSLKRLLQSNDFLLSKLSDDVASIVHEVTSRLSDIPANIVKFYCDGGRAEFEDYITPDVESFYEVHRGYIGRGAVGTKFVNSNYGDLMICAFRSNSVDERICKGLTVNEELSFDSKDFCTPESPCDVRFAVTANSSRIRCAEYDCRYPDQIRMDIKYTYTARGSVFVANILLTISISSVLIVNY</sequence>